<accession>A0A1M6J6H9</accession>
<evidence type="ECO:0000313" key="4">
    <source>
        <dbReference type="Proteomes" id="UP000184510"/>
    </source>
</evidence>
<sequence>MVQVMKPQRLLMATLLMVGCVDQTEMTESVNEAVPVKAKQESQDVPKKEDSAPVKKGEITQASIEQVFELKTQGRAVLIDTRPSIFFALGHIDGAESFPLKEFTEIKGKLFERVKQVKSEGKTVIIYCANVKCPDSHEMAVKLAEQGYDVSVFKEGWELWKEAGLD</sequence>
<evidence type="ECO:0000313" key="3">
    <source>
        <dbReference type="EMBL" id="SHJ42296.1"/>
    </source>
</evidence>
<keyword evidence="3" id="KW-0808">Transferase</keyword>
<dbReference type="Gene3D" id="3.40.250.10">
    <property type="entry name" value="Rhodanese-like domain"/>
    <property type="match status" value="1"/>
</dbReference>
<evidence type="ECO:0000259" key="2">
    <source>
        <dbReference type="PROSITE" id="PS50206"/>
    </source>
</evidence>
<dbReference type="SMART" id="SM00450">
    <property type="entry name" value="RHOD"/>
    <property type="match status" value="1"/>
</dbReference>
<feature type="compositionally biased region" description="Basic and acidic residues" evidence="1">
    <location>
        <begin position="38"/>
        <end position="54"/>
    </location>
</feature>
<proteinExistence type="predicted"/>
<dbReference type="PANTHER" id="PTHR43031">
    <property type="entry name" value="FAD-DEPENDENT OXIDOREDUCTASE"/>
    <property type="match status" value="1"/>
</dbReference>
<protein>
    <submittedName>
        <fullName evidence="3">Rhodanese-related sulfurtransferase</fullName>
    </submittedName>
</protein>
<keyword evidence="4" id="KW-1185">Reference proteome</keyword>
<reference evidence="3 4" key="1">
    <citation type="submission" date="2016-11" db="EMBL/GenBank/DDBJ databases">
        <authorList>
            <person name="Jaros S."/>
            <person name="Januszkiewicz K."/>
            <person name="Wedrychowicz H."/>
        </authorList>
    </citation>
    <scope>NUCLEOTIDE SEQUENCE [LARGE SCALE GENOMIC DNA]</scope>
    <source>
        <strain evidence="3 4">DSM 18772</strain>
    </source>
</reference>
<dbReference type="InterPro" id="IPR036873">
    <property type="entry name" value="Rhodanese-like_dom_sf"/>
</dbReference>
<dbReference type="InParanoid" id="A0A1M6J6H9"/>
<dbReference type="Pfam" id="PF00581">
    <property type="entry name" value="Rhodanese"/>
    <property type="match status" value="1"/>
</dbReference>
<dbReference type="InterPro" id="IPR050229">
    <property type="entry name" value="GlpE_sulfurtransferase"/>
</dbReference>
<gene>
    <name evidence="3" type="ORF">SAMN02745181_2023</name>
</gene>
<dbReference type="PROSITE" id="PS51257">
    <property type="entry name" value="PROKAR_LIPOPROTEIN"/>
    <property type="match status" value="1"/>
</dbReference>
<dbReference type="STRING" id="1123071.SAMN02745181_2023"/>
<dbReference type="GO" id="GO:0016740">
    <property type="term" value="F:transferase activity"/>
    <property type="evidence" value="ECO:0007669"/>
    <property type="project" value="UniProtKB-KW"/>
</dbReference>
<organism evidence="3 4">
    <name type="scientific">Rubritalea squalenifaciens DSM 18772</name>
    <dbReference type="NCBI Taxonomy" id="1123071"/>
    <lineage>
        <taxon>Bacteria</taxon>
        <taxon>Pseudomonadati</taxon>
        <taxon>Verrucomicrobiota</taxon>
        <taxon>Verrucomicrobiia</taxon>
        <taxon>Verrucomicrobiales</taxon>
        <taxon>Rubritaleaceae</taxon>
        <taxon>Rubritalea</taxon>
    </lineage>
</organism>
<dbReference type="PANTHER" id="PTHR43031:SF1">
    <property type="entry name" value="PYRIDINE NUCLEOTIDE-DISULPHIDE OXIDOREDUCTASE"/>
    <property type="match status" value="1"/>
</dbReference>
<dbReference type="EMBL" id="FQYR01000003">
    <property type="protein sequence ID" value="SHJ42296.1"/>
    <property type="molecule type" value="Genomic_DNA"/>
</dbReference>
<dbReference type="InterPro" id="IPR001763">
    <property type="entry name" value="Rhodanese-like_dom"/>
</dbReference>
<dbReference type="SUPFAM" id="SSF52821">
    <property type="entry name" value="Rhodanese/Cell cycle control phosphatase"/>
    <property type="match status" value="1"/>
</dbReference>
<name>A0A1M6J6H9_9BACT</name>
<feature type="region of interest" description="Disordered" evidence="1">
    <location>
        <begin position="34"/>
        <end position="54"/>
    </location>
</feature>
<evidence type="ECO:0000256" key="1">
    <source>
        <dbReference type="SAM" id="MobiDB-lite"/>
    </source>
</evidence>
<dbReference type="CDD" id="cd00158">
    <property type="entry name" value="RHOD"/>
    <property type="match status" value="1"/>
</dbReference>
<dbReference type="Proteomes" id="UP000184510">
    <property type="component" value="Unassembled WGS sequence"/>
</dbReference>
<feature type="domain" description="Rhodanese" evidence="2">
    <location>
        <begin position="72"/>
        <end position="165"/>
    </location>
</feature>
<dbReference type="AlphaFoldDB" id="A0A1M6J6H9"/>
<dbReference type="PROSITE" id="PS50206">
    <property type="entry name" value="RHODANESE_3"/>
    <property type="match status" value="1"/>
</dbReference>